<sequence>MKPDRSSSIDRILSIPRLFTESRPVWTVEEVAREFDLPVSTTYRYFQSLIKFELLDEAPAGGYCLGPAFIEFDRSIRVSDPLWQVAEPIVDTLAKAMEPGTSLILCQVYRRKVMCIHQRVIGPLHPSIGYERGKPMPMFRGATSKVILAHQPWRHQKREFENNESELRALGLGADWKSFSGALRDIRKRGYCVSRGEVDAGRMGIAAPIFDSSNRALRSLSAVVWQQDVDAAREDRIVTSVVAAASRISEALSRAETQHSHES</sequence>
<evidence type="ECO:0000256" key="1">
    <source>
        <dbReference type="ARBA" id="ARBA00023015"/>
    </source>
</evidence>
<dbReference type="OrthoDB" id="6687062at2"/>
<dbReference type="InterPro" id="IPR050707">
    <property type="entry name" value="HTH_MetabolicPath_Reg"/>
</dbReference>
<dbReference type="InterPro" id="IPR005471">
    <property type="entry name" value="Tscrpt_reg_IclR_N"/>
</dbReference>
<feature type="domain" description="HTH iclR-type" evidence="4">
    <location>
        <begin position="6"/>
        <end position="67"/>
    </location>
</feature>
<dbReference type="InterPro" id="IPR029016">
    <property type="entry name" value="GAF-like_dom_sf"/>
</dbReference>
<evidence type="ECO:0000259" key="4">
    <source>
        <dbReference type="PROSITE" id="PS51077"/>
    </source>
</evidence>
<dbReference type="PANTHER" id="PTHR30136">
    <property type="entry name" value="HELIX-TURN-HELIX TRANSCRIPTIONAL REGULATOR, ICLR FAMILY"/>
    <property type="match status" value="1"/>
</dbReference>
<keyword evidence="7" id="KW-1185">Reference proteome</keyword>
<dbReference type="Gene3D" id="1.10.10.10">
    <property type="entry name" value="Winged helix-like DNA-binding domain superfamily/Winged helix DNA-binding domain"/>
    <property type="match status" value="1"/>
</dbReference>
<evidence type="ECO:0000256" key="3">
    <source>
        <dbReference type="ARBA" id="ARBA00023163"/>
    </source>
</evidence>
<name>A0A2U1CNP7_9BURK</name>
<keyword evidence="3" id="KW-0804">Transcription</keyword>
<dbReference type="SUPFAM" id="SSF55781">
    <property type="entry name" value="GAF domain-like"/>
    <property type="match status" value="1"/>
</dbReference>
<dbReference type="Pfam" id="PF01614">
    <property type="entry name" value="IclR_C"/>
    <property type="match status" value="1"/>
</dbReference>
<dbReference type="PROSITE" id="PS51077">
    <property type="entry name" value="HTH_ICLR"/>
    <property type="match status" value="1"/>
</dbReference>
<dbReference type="InterPro" id="IPR036390">
    <property type="entry name" value="WH_DNA-bd_sf"/>
</dbReference>
<feature type="domain" description="IclR-ED" evidence="5">
    <location>
        <begin position="68"/>
        <end position="254"/>
    </location>
</feature>
<gene>
    <name evidence="6" type="ORF">C7440_2071</name>
</gene>
<dbReference type="EMBL" id="QEKO01000002">
    <property type="protein sequence ID" value="PVY62577.1"/>
    <property type="molecule type" value="Genomic_DNA"/>
</dbReference>
<dbReference type="Gene3D" id="3.30.450.40">
    <property type="match status" value="1"/>
</dbReference>
<keyword evidence="1" id="KW-0805">Transcription regulation</keyword>
<dbReference type="Pfam" id="PF09339">
    <property type="entry name" value="HTH_IclR"/>
    <property type="match status" value="1"/>
</dbReference>
<organism evidence="6 7">
    <name type="scientific">Pusillimonas noertemannii</name>
    <dbReference type="NCBI Taxonomy" id="305977"/>
    <lineage>
        <taxon>Bacteria</taxon>
        <taxon>Pseudomonadati</taxon>
        <taxon>Pseudomonadota</taxon>
        <taxon>Betaproteobacteria</taxon>
        <taxon>Burkholderiales</taxon>
        <taxon>Alcaligenaceae</taxon>
        <taxon>Pusillimonas</taxon>
    </lineage>
</organism>
<protein>
    <submittedName>
        <fullName evidence="6">IclR family transcriptional regulator</fullName>
    </submittedName>
</protein>
<dbReference type="InterPro" id="IPR036388">
    <property type="entry name" value="WH-like_DNA-bd_sf"/>
</dbReference>
<dbReference type="GO" id="GO:0003700">
    <property type="term" value="F:DNA-binding transcription factor activity"/>
    <property type="evidence" value="ECO:0007669"/>
    <property type="project" value="TreeGrafter"/>
</dbReference>
<dbReference type="SMART" id="SM00346">
    <property type="entry name" value="HTH_ICLR"/>
    <property type="match status" value="1"/>
</dbReference>
<evidence type="ECO:0000313" key="7">
    <source>
        <dbReference type="Proteomes" id="UP000246145"/>
    </source>
</evidence>
<dbReference type="RefSeq" id="WP_116518439.1">
    <property type="nucleotide sequence ID" value="NZ_JACCEX010000002.1"/>
</dbReference>
<comment type="caution">
    <text evidence="6">The sequence shown here is derived from an EMBL/GenBank/DDBJ whole genome shotgun (WGS) entry which is preliminary data.</text>
</comment>
<dbReference type="Proteomes" id="UP000246145">
    <property type="component" value="Unassembled WGS sequence"/>
</dbReference>
<accession>A0A2U1CNP7</accession>
<dbReference type="InterPro" id="IPR014757">
    <property type="entry name" value="Tscrpt_reg_IclR_C"/>
</dbReference>
<reference evidence="6 7" key="1">
    <citation type="submission" date="2018-04" db="EMBL/GenBank/DDBJ databases">
        <title>Genomic Encyclopedia of Type Strains, Phase IV (KMG-IV): sequencing the most valuable type-strain genomes for metagenomic binning, comparative biology and taxonomic classification.</title>
        <authorList>
            <person name="Goeker M."/>
        </authorList>
    </citation>
    <scope>NUCLEOTIDE SEQUENCE [LARGE SCALE GENOMIC DNA]</scope>
    <source>
        <strain evidence="6 7">DSM 10065</strain>
    </source>
</reference>
<evidence type="ECO:0000259" key="5">
    <source>
        <dbReference type="PROSITE" id="PS51078"/>
    </source>
</evidence>
<dbReference type="SUPFAM" id="SSF46785">
    <property type="entry name" value="Winged helix' DNA-binding domain"/>
    <property type="match status" value="1"/>
</dbReference>
<dbReference type="PROSITE" id="PS51078">
    <property type="entry name" value="ICLR_ED"/>
    <property type="match status" value="1"/>
</dbReference>
<proteinExistence type="predicted"/>
<keyword evidence="2" id="KW-0238">DNA-binding</keyword>
<dbReference type="GO" id="GO:0045892">
    <property type="term" value="P:negative regulation of DNA-templated transcription"/>
    <property type="evidence" value="ECO:0007669"/>
    <property type="project" value="TreeGrafter"/>
</dbReference>
<dbReference type="PANTHER" id="PTHR30136:SF24">
    <property type="entry name" value="HTH-TYPE TRANSCRIPTIONAL REPRESSOR ALLR"/>
    <property type="match status" value="1"/>
</dbReference>
<dbReference type="GO" id="GO:0003677">
    <property type="term" value="F:DNA binding"/>
    <property type="evidence" value="ECO:0007669"/>
    <property type="project" value="UniProtKB-KW"/>
</dbReference>
<evidence type="ECO:0000313" key="6">
    <source>
        <dbReference type="EMBL" id="PVY62577.1"/>
    </source>
</evidence>
<dbReference type="AlphaFoldDB" id="A0A2U1CNP7"/>
<evidence type="ECO:0000256" key="2">
    <source>
        <dbReference type="ARBA" id="ARBA00023125"/>
    </source>
</evidence>
<dbReference type="STRING" id="1231391.GCA_000308195_02120"/>